<dbReference type="HOGENOM" id="CLU_1720522_0_0_3"/>
<proteinExistence type="predicted"/>
<dbReference type="RefSeq" id="WP_015178552.1">
    <property type="nucleotide sequence ID" value="NC_019729.1"/>
</dbReference>
<dbReference type="EMBL" id="CP003614">
    <property type="protein sequence ID" value="AFZ09326.1"/>
    <property type="molecule type" value="Genomic_DNA"/>
</dbReference>
<gene>
    <name evidence="2" type="ORF">Osc7112_5062</name>
</gene>
<dbReference type="PATRIC" id="fig|179408.3.peg.6306"/>
<accession>K9VMZ5</accession>
<reference evidence="2 3" key="1">
    <citation type="submission" date="2012-05" db="EMBL/GenBank/DDBJ databases">
        <title>Finished chromosome of genome of Oscillatoria sp. PCC 7112.</title>
        <authorList>
            <consortium name="US DOE Joint Genome Institute"/>
            <person name="Gugger M."/>
            <person name="Coursin T."/>
            <person name="Rippka R."/>
            <person name="Tandeau De Marsac N."/>
            <person name="Huntemann M."/>
            <person name="Wei C.-L."/>
            <person name="Han J."/>
            <person name="Detter J.C."/>
            <person name="Han C."/>
            <person name="Tapia R."/>
            <person name="Davenport K."/>
            <person name="Daligault H."/>
            <person name="Erkkila T."/>
            <person name="Gu W."/>
            <person name="Munk A.C.C."/>
            <person name="Teshima H."/>
            <person name="Xu Y."/>
            <person name="Chain P."/>
            <person name="Chen A."/>
            <person name="Krypides N."/>
            <person name="Mavromatis K."/>
            <person name="Markowitz V."/>
            <person name="Szeto E."/>
            <person name="Ivanova N."/>
            <person name="Mikhailova N."/>
            <person name="Ovchinnikova G."/>
            <person name="Pagani I."/>
            <person name="Pati A."/>
            <person name="Goodwin L."/>
            <person name="Peters L."/>
            <person name="Pitluck S."/>
            <person name="Woyke T."/>
            <person name="Kerfeld C."/>
        </authorList>
    </citation>
    <scope>NUCLEOTIDE SEQUENCE [LARGE SCALE GENOMIC DNA]</scope>
    <source>
        <strain evidence="2 3">PCC 7112</strain>
    </source>
</reference>
<dbReference type="AlphaFoldDB" id="K9VMZ5"/>
<evidence type="ECO:0000313" key="3">
    <source>
        <dbReference type="Proteomes" id="UP000010478"/>
    </source>
</evidence>
<dbReference type="KEGG" id="oni:Osc7112_5062"/>
<evidence type="ECO:0000256" key="1">
    <source>
        <dbReference type="SAM" id="SignalP"/>
    </source>
</evidence>
<feature type="chain" id="PRO_5003937612" evidence="1">
    <location>
        <begin position="28"/>
        <end position="152"/>
    </location>
</feature>
<keyword evidence="3" id="KW-1185">Reference proteome</keyword>
<sequence length="152" mass="16962" precursor="true">MNFTARLTQTSLLGLMLFASNPAATFALGQSNTSTAPTASRTQSPIETIQIANVSTPQKQVRDFCVRKRQTLANYFETSNFRIYLCYNHAHQLYYYGVKKSNGSTIALRARTEEGTGYVAKNGAYDYIVTGASLSIYNKGKRILEQRVIRSL</sequence>
<feature type="signal peptide" evidence="1">
    <location>
        <begin position="1"/>
        <end position="27"/>
    </location>
</feature>
<organism evidence="2 3">
    <name type="scientific">Phormidium nigroviride PCC 7112</name>
    <dbReference type="NCBI Taxonomy" id="179408"/>
    <lineage>
        <taxon>Bacteria</taxon>
        <taxon>Bacillati</taxon>
        <taxon>Cyanobacteriota</taxon>
        <taxon>Cyanophyceae</taxon>
        <taxon>Oscillatoriophycideae</taxon>
        <taxon>Oscillatoriales</taxon>
        <taxon>Oscillatoriaceae</taxon>
        <taxon>Phormidium</taxon>
    </lineage>
</organism>
<evidence type="ECO:0000313" key="2">
    <source>
        <dbReference type="EMBL" id="AFZ09326.1"/>
    </source>
</evidence>
<dbReference type="eggNOG" id="ENOG5032S91">
    <property type="taxonomic scope" value="Bacteria"/>
</dbReference>
<protein>
    <submittedName>
        <fullName evidence="2">Uncharacterized protein</fullName>
    </submittedName>
</protein>
<dbReference type="Proteomes" id="UP000010478">
    <property type="component" value="Chromosome"/>
</dbReference>
<keyword evidence="1" id="KW-0732">Signal</keyword>
<name>K9VMZ5_9CYAN</name>
<dbReference type="OrthoDB" id="467890at2"/>